<dbReference type="KEGG" id="rad:CO657_13585"/>
<gene>
    <name evidence="1" type="ORF">CO657_13585</name>
</gene>
<organism evidence="1 2">
    <name type="scientific">Rhizobium acidisoli</name>
    <dbReference type="NCBI Taxonomy" id="1538158"/>
    <lineage>
        <taxon>Bacteria</taxon>
        <taxon>Pseudomonadati</taxon>
        <taxon>Pseudomonadota</taxon>
        <taxon>Alphaproteobacteria</taxon>
        <taxon>Hyphomicrobiales</taxon>
        <taxon>Rhizobiaceae</taxon>
        <taxon>Rhizobium/Agrobacterium group</taxon>
        <taxon>Rhizobium</taxon>
    </lineage>
</organism>
<dbReference type="Proteomes" id="UP000220927">
    <property type="component" value="Chromosome"/>
</dbReference>
<sequence length="178" mass="20659">MIEVLAALLTPTIALAVAWISFQQWRTARSKLNLDLFEKRYAVYQNVQASLVLIAAHGGSKGTAAFKNMFEAWRESQFLFGAEVAGRLDELLAVIIKIETAEAEMETISEDHPRLVKEKWDGVKALSLERQSIADLFKPYMLMNDRRVRSFGEWFDERNRIRLSYEDKRQKWDCRLSQ</sequence>
<dbReference type="EMBL" id="CP034998">
    <property type="protein sequence ID" value="QAS79035.1"/>
    <property type="molecule type" value="Genomic_DNA"/>
</dbReference>
<reference evidence="1 2" key="1">
    <citation type="submission" date="2019-01" db="EMBL/GenBank/DDBJ databases">
        <title>Genomic insights into the origins and evolution of symbiotic genes in the Phaseolus vulgaris microsymbionts.</title>
        <authorList>
            <person name="Tong W."/>
        </authorList>
    </citation>
    <scope>NUCLEOTIDE SEQUENCE [LARGE SCALE GENOMIC DNA]</scope>
    <source>
        <strain evidence="1 2">FH23</strain>
    </source>
</reference>
<keyword evidence="2" id="KW-1185">Reference proteome</keyword>
<name>A0AAE5TYF2_9HYPH</name>
<proteinExistence type="predicted"/>
<accession>A0AAE5TYF2</accession>
<protein>
    <submittedName>
        <fullName evidence="1">Uncharacterized protein</fullName>
    </submittedName>
</protein>
<dbReference type="RefSeq" id="WP_054182633.1">
    <property type="nucleotide sequence ID" value="NZ_CP034998.1"/>
</dbReference>
<evidence type="ECO:0000313" key="1">
    <source>
        <dbReference type="EMBL" id="QAS79035.1"/>
    </source>
</evidence>
<dbReference type="AlphaFoldDB" id="A0AAE5TYF2"/>
<evidence type="ECO:0000313" key="2">
    <source>
        <dbReference type="Proteomes" id="UP000220927"/>
    </source>
</evidence>